<dbReference type="GeneID" id="36556935"/>
<evidence type="ECO:0000256" key="1">
    <source>
        <dbReference type="SAM" id="MobiDB-lite"/>
    </source>
</evidence>
<gene>
    <name evidence="2" type="ORF">P170DRAFT_436839</name>
</gene>
<proteinExistence type="predicted"/>
<organism evidence="2 3">
    <name type="scientific">Aspergillus steynii IBT 23096</name>
    <dbReference type="NCBI Taxonomy" id="1392250"/>
    <lineage>
        <taxon>Eukaryota</taxon>
        <taxon>Fungi</taxon>
        <taxon>Dikarya</taxon>
        <taxon>Ascomycota</taxon>
        <taxon>Pezizomycotina</taxon>
        <taxon>Eurotiomycetes</taxon>
        <taxon>Eurotiomycetidae</taxon>
        <taxon>Eurotiales</taxon>
        <taxon>Aspergillaceae</taxon>
        <taxon>Aspergillus</taxon>
        <taxon>Aspergillus subgen. Circumdati</taxon>
    </lineage>
</organism>
<accession>A0A2I2G8Q2</accession>
<dbReference type="OrthoDB" id="5238363at2759"/>
<protein>
    <submittedName>
        <fullName evidence="2">Uncharacterized protein</fullName>
    </submittedName>
</protein>
<dbReference type="EMBL" id="MSFO01000004">
    <property type="protein sequence ID" value="PLB49223.1"/>
    <property type="molecule type" value="Genomic_DNA"/>
</dbReference>
<dbReference type="VEuPathDB" id="FungiDB:P170DRAFT_436839"/>
<dbReference type="Proteomes" id="UP000234275">
    <property type="component" value="Unassembled WGS sequence"/>
</dbReference>
<sequence>MVLRTRLFTIKYNPRTQIPPVAARYLGSPANPIHPKIAHMYATRDRTELWWRVSAQHLMAYKRVVRNLCLRHIRFAFRQALKDRGFDANGKRIAPATPSPEGQKLPGDAPLTGTVEIVINPRMPREDFSNLQSDMNQTVDNLLRQTQEKKAQIPQRGAGGKRSKWVELAASV</sequence>
<reference evidence="2 3" key="1">
    <citation type="submission" date="2016-12" db="EMBL/GenBank/DDBJ databases">
        <title>The genomes of Aspergillus section Nigri reveals drivers in fungal speciation.</title>
        <authorList>
            <consortium name="DOE Joint Genome Institute"/>
            <person name="Vesth T.C."/>
            <person name="Nybo J."/>
            <person name="Theobald S."/>
            <person name="Brandl J."/>
            <person name="Frisvad J.C."/>
            <person name="Nielsen K.F."/>
            <person name="Lyhne E.K."/>
            <person name="Kogle M.E."/>
            <person name="Kuo A."/>
            <person name="Riley R."/>
            <person name="Clum A."/>
            <person name="Nolan M."/>
            <person name="Lipzen A."/>
            <person name="Salamov A."/>
            <person name="Henrissat B."/>
            <person name="Wiebenga A."/>
            <person name="De Vries R.P."/>
            <person name="Grigoriev I.V."/>
            <person name="Mortensen U.H."/>
            <person name="Andersen M.R."/>
            <person name="Baker S.E."/>
        </authorList>
    </citation>
    <scope>NUCLEOTIDE SEQUENCE [LARGE SCALE GENOMIC DNA]</scope>
    <source>
        <strain evidence="2 3">IBT 23096</strain>
    </source>
</reference>
<comment type="caution">
    <text evidence="2">The sequence shown here is derived from an EMBL/GenBank/DDBJ whole genome shotgun (WGS) entry which is preliminary data.</text>
</comment>
<name>A0A2I2G8Q2_9EURO</name>
<keyword evidence="3" id="KW-1185">Reference proteome</keyword>
<feature type="region of interest" description="Disordered" evidence="1">
    <location>
        <begin position="148"/>
        <end position="172"/>
    </location>
</feature>
<evidence type="ECO:0000313" key="3">
    <source>
        <dbReference type="Proteomes" id="UP000234275"/>
    </source>
</evidence>
<evidence type="ECO:0000313" key="2">
    <source>
        <dbReference type="EMBL" id="PLB49223.1"/>
    </source>
</evidence>
<dbReference type="RefSeq" id="XP_024704525.1">
    <property type="nucleotide sequence ID" value="XM_024849236.1"/>
</dbReference>
<dbReference type="AlphaFoldDB" id="A0A2I2G8Q2"/>
<feature type="region of interest" description="Disordered" evidence="1">
    <location>
        <begin position="91"/>
        <end position="110"/>
    </location>
</feature>